<dbReference type="GO" id="GO:0008168">
    <property type="term" value="F:methyltransferase activity"/>
    <property type="evidence" value="ECO:0007669"/>
    <property type="project" value="UniProtKB-KW"/>
</dbReference>
<dbReference type="RefSeq" id="WP_008480152.1">
    <property type="nucleotide sequence ID" value="NZ_CAGS01000428.1"/>
</dbReference>
<dbReference type="PANTHER" id="PTHR43464">
    <property type="entry name" value="METHYLTRANSFERASE"/>
    <property type="match status" value="1"/>
</dbReference>
<dbReference type="EMBL" id="CAGS01000428">
    <property type="protein sequence ID" value="CCF85328.1"/>
    <property type="molecule type" value="Genomic_DNA"/>
</dbReference>
<dbReference type="GO" id="GO:0032259">
    <property type="term" value="P:methylation"/>
    <property type="evidence" value="ECO:0007669"/>
    <property type="project" value="UniProtKB-KW"/>
</dbReference>
<dbReference type="AlphaFoldDB" id="I4EKW6"/>
<proteinExistence type="predicted"/>
<dbReference type="CDD" id="cd02440">
    <property type="entry name" value="AdoMet_MTases"/>
    <property type="match status" value="1"/>
</dbReference>
<evidence type="ECO:0000313" key="2">
    <source>
        <dbReference type="EMBL" id="CCF85328.1"/>
    </source>
</evidence>
<dbReference type="InterPro" id="IPR041698">
    <property type="entry name" value="Methyltransf_25"/>
</dbReference>
<organism evidence="2 3">
    <name type="scientific">Nitrolancea hollandica Lb</name>
    <dbReference type="NCBI Taxonomy" id="1129897"/>
    <lineage>
        <taxon>Bacteria</taxon>
        <taxon>Pseudomonadati</taxon>
        <taxon>Thermomicrobiota</taxon>
        <taxon>Thermomicrobia</taxon>
        <taxon>Sphaerobacterales</taxon>
        <taxon>Sphaerobacterineae</taxon>
        <taxon>Sphaerobacteraceae</taxon>
        <taxon>Nitrolancea</taxon>
    </lineage>
</organism>
<evidence type="ECO:0000313" key="3">
    <source>
        <dbReference type="Proteomes" id="UP000004221"/>
    </source>
</evidence>
<sequence length="268" mass="30091">MDTVAGQQELGFERLYLQTFQPVPTPEQVAAEVDGLVKLLKLAPYAPVLNLGSGSGEHAVELARRGFNVTALDVSDELQADTRRSAEALGIPVKWIRRELQRIPFRGTFDAVVTFDSGFGCSPSVEKDREILHAVYRALRPGGQVLLDVMNRERVIRDFVPRRWSESDGVRVLEEQEWDLLANELKARWIFLFPDRRELTRDSRIRVHPAHEIATMFRDAGFSPVTAYGDFSGQPYTLTSPRLILIGRRGGTTLEAPAGVSLSHHEPF</sequence>
<dbReference type="Proteomes" id="UP000004221">
    <property type="component" value="Unassembled WGS sequence"/>
</dbReference>
<keyword evidence="3" id="KW-1185">Reference proteome</keyword>
<feature type="domain" description="Methyltransferase" evidence="1">
    <location>
        <begin position="48"/>
        <end position="143"/>
    </location>
</feature>
<dbReference type="Gene3D" id="3.40.50.150">
    <property type="entry name" value="Vaccinia Virus protein VP39"/>
    <property type="match status" value="1"/>
</dbReference>
<keyword evidence="2" id="KW-0489">Methyltransferase</keyword>
<dbReference type="InterPro" id="IPR029063">
    <property type="entry name" value="SAM-dependent_MTases_sf"/>
</dbReference>
<gene>
    <name evidence="2" type="ORF">NITHO_4840003</name>
</gene>
<dbReference type="Pfam" id="PF13649">
    <property type="entry name" value="Methyltransf_25"/>
    <property type="match status" value="1"/>
</dbReference>
<dbReference type="SUPFAM" id="SSF53335">
    <property type="entry name" value="S-adenosyl-L-methionine-dependent methyltransferases"/>
    <property type="match status" value="1"/>
</dbReference>
<comment type="caution">
    <text evidence="2">The sequence shown here is derived from an EMBL/GenBank/DDBJ whole genome shotgun (WGS) entry which is preliminary data.</text>
</comment>
<keyword evidence="2" id="KW-0808">Transferase</keyword>
<accession>I4EKW6</accession>
<evidence type="ECO:0000259" key="1">
    <source>
        <dbReference type="Pfam" id="PF13649"/>
    </source>
</evidence>
<dbReference type="PANTHER" id="PTHR43464:SF92">
    <property type="entry name" value="SLR1071 PROTEIN"/>
    <property type="match status" value="1"/>
</dbReference>
<dbReference type="OrthoDB" id="9811589at2"/>
<reference evidence="2 3" key="1">
    <citation type="journal article" date="2012" name="ISME J.">
        <title>Nitrification expanded: discovery, physiology and genomics of a nitrite-oxidizing bacterium from the phylum Chloroflexi.</title>
        <authorList>
            <person name="Sorokin D.Y."/>
            <person name="Lucker S."/>
            <person name="Vejmelkova D."/>
            <person name="Kostrikina N.A."/>
            <person name="Kleerebezem R."/>
            <person name="Rijpstra W.I."/>
            <person name="Damste J.S."/>
            <person name="Le Paslier D."/>
            <person name="Muyzer G."/>
            <person name="Wagner M."/>
            <person name="van Loosdrecht M.C."/>
            <person name="Daims H."/>
        </authorList>
    </citation>
    <scope>NUCLEOTIDE SEQUENCE [LARGE SCALE GENOMIC DNA]</scope>
    <source>
        <strain evidence="3">none</strain>
    </source>
</reference>
<protein>
    <submittedName>
        <fullName evidence="2">Putative Methyltransferase</fullName>
    </submittedName>
</protein>
<dbReference type="Gene3D" id="2.20.25.110">
    <property type="entry name" value="S-adenosyl-L-methionine-dependent methyltransferases"/>
    <property type="match status" value="1"/>
</dbReference>
<name>I4EKW6_9BACT</name>